<keyword evidence="6" id="KW-0418">Kinase</keyword>
<dbReference type="InterPro" id="IPR000014">
    <property type="entry name" value="PAS"/>
</dbReference>
<evidence type="ECO:0000256" key="7">
    <source>
        <dbReference type="ARBA" id="ARBA00022840"/>
    </source>
</evidence>
<dbReference type="Proteomes" id="UP001221217">
    <property type="component" value="Unassembled WGS sequence"/>
</dbReference>
<dbReference type="GO" id="GO:0005524">
    <property type="term" value="F:ATP binding"/>
    <property type="evidence" value="ECO:0007669"/>
    <property type="project" value="UniProtKB-KW"/>
</dbReference>
<dbReference type="Gene3D" id="3.30.450.20">
    <property type="entry name" value="PAS domain"/>
    <property type="match status" value="1"/>
</dbReference>
<dbReference type="PANTHER" id="PTHR43065">
    <property type="entry name" value="SENSOR HISTIDINE KINASE"/>
    <property type="match status" value="1"/>
</dbReference>
<dbReference type="SUPFAM" id="SSF55874">
    <property type="entry name" value="ATPase domain of HSP90 chaperone/DNA topoisomerase II/histidine kinase"/>
    <property type="match status" value="1"/>
</dbReference>
<organism evidence="10 11">
    <name type="scientific">Candidatus Thalassospirochaeta sargassi</name>
    <dbReference type="NCBI Taxonomy" id="3119039"/>
    <lineage>
        <taxon>Bacteria</taxon>
        <taxon>Pseudomonadati</taxon>
        <taxon>Spirochaetota</taxon>
        <taxon>Spirochaetia</taxon>
        <taxon>Spirochaetales</taxon>
        <taxon>Spirochaetaceae</taxon>
        <taxon>Candidatus Thalassospirochaeta</taxon>
    </lineage>
</organism>
<evidence type="ECO:0000313" key="10">
    <source>
        <dbReference type="EMBL" id="MDC7225356.1"/>
    </source>
</evidence>
<dbReference type="Pfam" id="PF02518">
    <property type="entry name" value="HATPase_c"/>
    <property type="match status" value="1"/>
</dbReference>
<dbReference type="PROSITE" id="PS50109">
    <property type="entry name" value="HIS_KIN"/>
    <property type="match status" value="1"/>
</dbReference>
<keyword evidence="3" id="KW-0597">Phosphoprotein</keyword>
<comment type="catalytic activity">
    <reaction evidence="1">
        <text>ATP + protein L-histidine = ADP + protein N-phospho-L-histidine.</text>
        <dbReference type="EC" id="2.7.13.3"/>
    </reaction>
</comment>
<evidence type="ECO:0000256" key="3">
    <source>
        <dbReference type="ARBA" id="ARBA00022553"/>
    </source>
</evidence>
<dbReference type="SMART" id="SM00387">
    <property type="entry name" value="HATPase_c"/>
    <property type="match status" value="1"/>
</dbReference>
<dbReference type="SUPFAM" id="SSF47384">
    <property type="entry name" value="Homodimeric domain of signal transducing histidine kinase"/>
    <property type="match status" value="1"/>
</dbReference>
<keyword evidence="8" id="KW-0902">Two-component regulatory system</keyword>
<dbReference type="InterPro" id="IPR036890">
    <property type="entry name" value="HATPase_C_sf"/>
</dbReference>
<evidence type="ECO:0000256" key="1">
    <source>
        <dbReference type="ARBA" id="ARBA00000085"/>
    </source>
</evidence>
<evidence type="ECO:0000256" key="2">
    <source>
        <dbReference type="ARBA" id="ARBA00012438"/>
    </source>
</evidence>
<dbReference type="AlphaFoldDB" id="A0AAJ1IDC2"/>
<keyword evidence="7 10" id="KW-0067">ATP-binding</keyword>
<dbReference type="InterPro" id="IPR004358">
    <property type="entry name" value="Sig_transdc_His_kin-like_C"/>
</dbReference>
<dbReference type="EMBL" id="JAQQAL010000006">
    <property type="protein sequence ID" value="MDC7225356.1"/>
    <property type="molecule type" value="Genomic_DNA"/>
</dbReference>
<feature type="domain" description="Histidine kinase" evidence="9">
    <location>
        <begin position="144"/>
        <end position="362"/>
    </location>
</feature>
<dbReference type="PANTHER" id="PTHR43065:SF10">
    <property type="entry name" value="PEROXIDE STRESS-ACTIVATED HISTIDINE KINASE MAK3"/>
    <property type="match status" value="1"/>
</dbReference>
<evidence type="ECO:0000256" key="4">
    <source>
        <dbReference type="ARBA" id="ARBA00022679"/>
    </source>
</evidence>
<dbReference type="NCBIfam" id="TIGR00229">
    <property type="entry name" value="sensory_box"/>
    <property type="match status" value="1"/>
</dbReference>
<accession>A0AAJ1IDC2</accession>
<dbReference type="Gene3D" id="3.30.565.10">
    <property type="entry name" value="Histidine kinase-like ATPase, C-terminal domain"/>
    <property type="match status" value="1"/>
</dbReference>
<sequence>MLENLDDYIFSRIISESNTLTIVLDEDLGIKYFNLRAQHLLDLEAEQDLGLNMLNLSHDWSIDLNALGLKEKIKENSIYSLPDLHVKKKDNSEIIVGITIRKLVISEEKLLYIATGQDITRKRLEEAANQTGESLKAIGELASGIAHDLNSPVQFVDNNLRFLKEALSLESGIDKDELKEAVSESMKGIEQIKSLTASLKNFIHPSNTFVEDCDIRQIIQDALSMSKSEWKKSAEINVSISEDVINIKSYPSEITRALINLIVNSAQAIKSTGTKSGQITIKALTVKQSILLQVSDNGPGVPLELRKRIFEPFFTTKPKGIGTGQGLAIVQAIIVGKCGGTLRFIENTPSGCIFELMIPNKGN</sequence>
<dbReference type="SMART" id="SM00091">
    <property type="entry name" value="PAS"/>
    <property type="match status" value="1"/>
</dbReference>
<protein>
    <recommendedName>
        <fullName evidence="2">histidine kinase</fullName>
        <ecNumber evidence="2">2.7.13.3</ecNumber>
    </recommendedName>
</protein>
<name>A0AAJ1IDC2_9SPIO</name>
<dbReference type="PRINTS" id="PR00344">
    <property type="entry name" value="BCTRLSENSOR"/>
</dbReference>
<evidence type="ECO:0000259" key="9">
    <source>
        <dbReference type="PROSITE" id="PS50109"/>
    </source>
</evidence>
<dbReference type="InterPro" id="IPR035965">
    <property type="entry name" value="PAS-like_dom_sf"/>
</dbReference>
<dbReference type="InterPro" id="IPR005467">
    <property type="entry name" value="His_kinase_dom"/>
</dbReference>
<keyword evidence="4" id="KW-0808">Transferase</keyword>
<dbReference type="EC" id="2.7.13.3" evidence="2"/>
<evidence type="ECO:0000256" key="8">
    <source>
        <dbReference type="ARBA" id="ARBA00023012"/>
    </source>
</evidence>
<gene>
    <name evidence="10" type="ORF">PQJ61_01180</name>
</gene>
<dbReference type="CDD" id="cd00130">
    <property type="entry name" value="PAS"/>
    <property type="match status" value="1"/>
</dbReference>
<dbReference type="GO" id="GO:0000155">
    <property type="term" value="F:phosphorelay sensor kinase activity"/>
    <property type="evidence" value="ECO:0007669"/>
    <property type="project" value="InterPro"/>
</dbReference>
<dbReference type="InterPro" id="IPR003594">
    <property type="entry name" value="HATPase_dom"/>
</dbReference>
<keyword evidence="5" id="KW-0547">Nucleotide-binding</keyword>
<evidence type="ECO:0000256" key="6">
    <source>
        <dbReference type="ARBA" id="ARBA00022777"/>
    </source>
</evidence>
<dbReference type="InterPro" id="IPR036097">
    <property type="entry name" value="HisK_dim/P_sf"/>
</dbReference>
<proteinExistence type="predicted"/>
<dbReference type="SUPFAM" id="SSF55785">
    <property type="entry name" value="PYP-like sensor domain (PAS domain)"/>
    <property type="match status" value="1"/>
</dbReference>
<evidence type="ECO:0000256" key="5">
    <source>
        <dbReference type="ARBA" id="ARBA00022741"/>
    </source>
</evidence>
<evidence type="ECO:0000313" key="11">
    <source>
        <dbReference type="Proteomes" id="UP001221217"/>
    </source>
</evidence>
<dbReference type="Gene3D" id="1.10.287.130">
    <property type="match status" value="1"/>
</dbReference>
<comment type="caution">
    <text evidence="10">The sequence shown here is derived from an EMBL/GenBank/DDBJ whole genome shotgun (WGS) entry which is preliminary data.</text>
</comment>
<reference evidence="10 11" key="1">
    <citation type="submission" date="2022-12" db="EMBL/GenBank/DDBJ databases">
        <title>Metagenome assembled genome from gulf of manar.</title>
        <authorList>
            <person name="Kohli P."/>
            <person name="Pk S."/>
            <person name="Venkata Ramana C."/>
            <person name="Sasikala C."/>
        </authorList>
    </citation>
    <scope>NUCLEOTIDE SEQUENCE [LARGE SCALE GENOMIC DNA]</scope>
    <source>
        <strain evidence="10">JB008</strain>
    </source>
</reference>